<dbReference type="OrthoDB" id="626167at2759"/>
<dbReference type="GO" id="GO:0016020">
    <property type="term" value="C:membrane"/>
    <property type="evidence" value="ECO:0007669"/>
    <property type="project" value="TreeGrafter"/>
</dbReference>
<dbReference type="Pfam" id="PF13374">
    <property type="entry name" value="TPR_10"/>
    <property type="match status" value="1"/>
</dbReference>
<feature type="region of interest" description="Disordered" evidence="5">
    <location>
        <begin position="331"/>
        <end position="352"/>
    </location>
</feature>
<keyword evidence="3 4" id="KW-0443">Lipid metabolism</keyword>
<dbReference type="GO" id="GO:0046486">
    <property type="term" value="P:glycerolipid metabolic process"/>
    <property type="evidence" value="ECO:0007669"/>
    <property type="project" value="UniProtKB-ARBA"/>
</dbReference>
<dbReference type="STRING" id="1284197.S8BGM6"/>
<dbReference type="SUPFAM" id="SSF48452">
    <property type="entry name" value="TPR-like"/>
    <property type="match status" value="2"/>
</dbReference>
<dbReference type="Proteomes" id="UP000015100">
    <property type="component" value="Unassembled WGS sequence"/>
</dbReference>
<dbReference type="GO" id="GO:0019369">
    <property type="term" value="P:arachidonate metabolic process"/>
    <property type="evidence" value="ECO:0007669"/>
    <property type="project" value="TreeGrafter"/>
</dbReference>
<evidence type="ECO:0000313" key="8">
    <source>
        <dbReference type="Proteomes" id="UP000015100"/>
    </source>
</evidence>
<comment type="caution">
    <text evidence="7">The sequence shown here is derived from an EMBL/GenBank/DDBJ whole genome shotgun (WGS) entry which is preliminary data.</text>
</comment>
<dbReference type="GO" id="GO:0043531">
    <property type="term" value="F:ADP binding"/>
    <property type="evidence" value="ECO:0007669"/>
    <property type="project" value="InterPro"/>
</dbReference>
<feature type="domain" description="PNPLA" evidence="6">
    <location>
        <begin position="23"/>
        <end position="222"/>
    </location>
</feature>
<dbReference type="Gene3D" id="3.40.50.300">
    <property type="entry name" value="P-loop containing nucleotide triphosphate hydrolases"/>
    <property type="match status" value="1"/>
</dbReference>
<name>S8BGM6_DACHA</name>
<comment type="caution">
    <text evidence="4">Lacks conserved residue(s) required for the propagation of feature annotation.</text>
</comment>
<dbReference type="HOGENOM" id="CLU_000288_125_6_1"/>
<proteinExistence type="predicted"/>
<organism evidence="7 8">
    <name type="scientific">Dactylellina haptotyla (strain CBS 200.50)</name>
    <name type="common">Nematode-trapping fungus</name>
    <name type="synonym">Monacrosporium haptotylum</name>
    <dbReference type="NCBI Taxonomy" id="1284197"/>
    <lineage>
        <taxon>Eukaryota</taxon>
        <taxon>Fungi</taxon>
        <taxon>Dikarya</taxon>
        <taxon>Ascomycota</taxon>
        <taxon>Pezizomycotina</taxon>
        <taxon>Orbiliomycetes</taxon>
        <taxon>Orbiliales</taxon>
        <taxon>Orbiliaceae</taxon>
        <taxon>Dactylellina</taxon>
    </lineage>
</organism>
<dbReference type="GO" id="GO:0047499">
    <property type="term" value="F:calcium-independent phospholipase A2 activity"/>
    <property type="evidence" value="ECO:0007669"/>
    <property type="project" value="TreeGrafter"/>
</dbReference>
<feature type="short sequence motif" description="GXGXXG" evidence="4">
    <location>
        <begin position="27"/>
        <end position="32"/>
    </location>
</feature>
<keyword evidence="1 4" id="KW-0378">Hydrolase</keyword>
<dbReference type="PROSITE" id="PS51635">
    <property type="entry name" value="PNPLA"/>
    <property type="match status" value="1"/>
</dbReference>
<keyword evidence="2 4" id="KW-0442">Lipid degradation</keyword>
<feature type="short sequence motif" description="GXSXG" evidence="4">
    <location>
        <begin position="67"/>
        <end position="71"/>
    </location>
</feature>
<evidence type="ECO:0000256" key="1">
    <source>
        <dbReference type="ARBA" id="ARBA00022801"/>
    </source>
</evidence>
<gene>
    <name evidence="7" type="ORF">H072_7827</name>
</gene>
<dbReference type="eggNOG" id="KOG0513">
    <property type="taxonomic scope" value="Eukaryota"/>
</dbReference>
<dbReference type="CDD" id="cd07216">
    <property type="entry name" value="Pat17_PNPLA8_PNPLA9_like3"/>
    <property type="match status" value="1"/>
</dbReference>
<dbReference type="Pfam" id="PF13424">
    <property type="entry name" value="TPR_12"/>
    <property type="match status" value="1"/>
</dbReference>
<dbReference type="GO" id="GO:0016042">
    <property type="term" value="P:lipid catabolic process"/>
    <property type="evidence" value="ECO:0007669"/>
    <property type="project" value="UniProtKB-UniRule"/>
</dbReference>
<dbReference type="InterPro" id="IPR002182">
    <property type="entry name" value="NB-ARC"/>
</dbReference>
<protein>
    <recommendedName>
        <fullName evidence="6">PNPLA domain-containing protein</fullName>
    </recommendedName>
</protein>
<dbReference type="Gene3D" id="1.25.40.10">
    <property type="entry name" value="Tetratricopeptide repeat domain"/>
    <property type="match status" value="2"/>
</dbReference>
<dbReference type="InterPro" id="IPR019734">
    <property type="entry name" value="TPR_rpt"/>
</dbReference>
<feature type="active site" description="Proton acceptor" evidence="4">
    <location>
        <position position="209"/>
    </location>
</feature>
<dbReference type="eggNOG" id="KOG1840">
    <property type="taxonomic scope" value="Eukaryota"/>
</dbReference>
<dbReference type="SUPFAM" id="SSF52151">
    <property type="entry name" value="FabD/lysophospholipase-like"/>
    <property type="match status" value="1"/>
</dbReference>
<dbReference type="Pfam" id="PF00931">
    <property type="entry name" value="NB-ARC"/>
    <property type="match status" value="1"/>
</dbReference>
<dbReference type="EMBL" id="AQGS01000552">
    <property type="protein sequence ID" value="EPS38438.1"/>
    <property type="molecule type" value="Genomic_DNA"/>
</dbReference>
<dbReference type="InterPro" id="IPR027417">
    <property type="entry name" value="P-loop_NTPase"/>
</dbReference>
<accession>S8BGM6</accession>
<evidence type="ECO:0000256" key="4">
    <source>
        <dbReference type="PROSITE-ProRule" id="PRU01161"/>
    </source>
</evidence>
<evidence type="ECO:0000256" key="2">
    <source>
        <dbReference type="ARBA" id="ARBA00022963"/>
    </source>
</evidence>
<dbReference type="OMA" id="CAIFWIP"/>
<reference evidence="7 8" key="1">
    <citation type="journal article" date="2013" name="PLoS Genet.">
        <title>Genomic mechanisms accounting for the adaptation to parasitism in nematode-trapping fungi.</title>
        <authorList>
            <person name="Meerupati T."/>
            <person name="Andersson K.M."/>
            <person name="Friman E."/>
            <person name="Kumar D."/>
            <person name="Tunlid A."/>
            <person name="Ahren D."/>
        </authorList>
    </citation>
    <scope>NUCLEOTIDE SEQUENCE [LARGE SCALE GENOMIC DNA]</scope>
    <source>
        <strain evidence="7 8">CBS 200.50</strain>
    </source>
</reference>
<dbReference type="InterPro" id="IPR002641">
    <property type="entry name" value="PNPLA_dom"/>
</dbReference>
<feature type="active site" description="Nucleophile" evidence="4">
    <location>
        <position position="69"/>
    </location>
</feature>
<dbReference type="Gene3D" id="3.40.1090.10">
    <property type="entry name" value="Cytosolic phospholipase A2 catalytic domain"/>
    <property type="match status" value="1"/>
</dbReference>
<evidence type="ECO:0000256" key="5">
    <source>
        <dbReference type="SAM" id="MobiDB-lite"/>
    </source>
</evidence>
<dbReference type="SMART" id="SM00028">
    <property type="entry name" value="TPR"/>
    <property type="match status" value="3"/>
</dbReference>
<dbReference type="AlphaFoldDB" id="S8BGM6"/>
<dbReference type="PANTHER" id="PTHR24185">
    <property type="entry name" value="CALCIUM-INDEPENDENT PHOSPHOLIPASE A2-GAMMA"/>
    <property type="match status" value="1"/>
</dbReference>
<dbReference type="SUPFAM" id="SSF52540">
    <property type="entry name" value="P-loop containing nucleoside triphosphate hydrolases"/>
    <property type="match status" value="1"/>
</dbReference>
<dbReference type="Pfam" id="PF01734">
    <property type="entry name" value="Patatin"/>
    <property type="match status" value="1"/>
</dbReference>
<dbReference type="PANTHER" id="PTHR24185:SF1">
    <property type="entry name" value="CALCIUM-INDEPENDENT PHOSPHOLIPASE A2-GAMMA"/>
    <property type="match status" value="1"/>
</dbReference>
<evidence type="ECO:0000256" key="3">
    <source>
        <dbReference type="ARBA" id="ARBA00023098"/>
    </source>
</evidence>
<reference evidence="8" key="2">
    <citation type="submission" date="2013-04" db="EMBL/GenBank/DDBJ databases">
        <title>Genomic mechanisms accounting for the adaptation to parasitism in nematode-trapping fungi.</title>
        <authorList>
            <person name="Ahren D.G."/>
        </authorList>
    </citation>
    <scope>NUCLEOTIDE SEQUENCE [LARGE SCALE GENOMIC DNA]</scope>
    <source>
        <strain evidence="8">CBS 200.50</strain>
    </source>
</reference>
<dbReference type="InterPro" id="IPR011990">
    <property type="entry name" value="TPR-like_helical_dom_sf"/>
</dbReference>
<sequence>MESVSESSAEASAAPRRKPLRLLSLDGGGIRGLSELVILKEILQRVKHDCKLADIPRPCEYFDLIGGTSTGGIIALMLGRMGMTVDEAITKYETLSEEVFAETKRWTQDGRFKATKLEAAVKKVVKEFTGTEDTLIQASVTDILGCNAFVCAQPAVNIGNPRLFRTYETREEASPNIPIWQAARATSAAPTFFKRAFIGSGSLKEEFIDAGLGCNNPTKQLLDEAERFYEADYPISCIVSIDCESTAEEIEKRFKNNKDTYFRFSVDQGLQDIKLGEWDKLSTVLTHTLEYTRKFATGERIDRAVKTLIERQVAIPTEELRTKIVDSSLSRKARCRTGPTKPKSTPNITAAPPTGIFTGRENDLDKINQYFEILSEPREVKQRVVVVWGPGGAGKTQLALKFIDLHSSKFRMVLSVDATNKEKLETSFLKIASQVSRNISSMDQALNLLAQSSDWLLFFDNADDTSLDLRPYFPICKHGDIFITTRNLKCKNYAVSTHLNISELQNKDAIDLLLKVAGEDEDDGDARNQADEICNTLGHLALAIVQAGSYIQSGACSISGYLDIFTNHRNELMRRRDLQSIDDYKESVYTTWDLSFGKLNSHAKLLLKLCAGFHYKAISQRLFTGIGEVEHRRQQLGTKILEYFLSERPKDEENKEIYHTFDETRKEMIKLWTSDGEFNLLKFNDSVLEIASFSLISIYPKQQQYSIHRLIHGYIRDKLSDSEKISYYGSALEILGASMKARLSFSEQIYQKDQLANIEFLLQNSLIKEINFNNINEALLYNSKKGEAEELQTNMLRIQRSVLSEDDPILIYSMRQLAIIYHERNMPQKAEEILKSLLTIVEKKYGYNHVYTLRVKDLLACGYFIQGRLNEAEEILVKAETKQMVLSTDSSSDWSSVSILAAIYTAQGRLKEAEDLYKEVIEHERKNLGAEHPRTLGDTEGLAIIYYKCGRWQEAEGLFEKILRTLLRELGIEHLMTIRTVGNLARCYRKRKDWKKTEELSNMLTRILPEICANKYPNMVKAMIGLVAEYRKQERWVEAEKLENKYLRQFEER</sequence>
<evidence type="ECO:0000259" key="6">
    <source>
        <dbReference type="PROSITE" id="PS51635"/>
    </source>
</evidence>
<evidence type="ECO:0000313" key="7">
    <source>
        <dbReference type="EMBL" id="EPS38438.1"/>
    </source>
</evidence>
<dbReference type="InterPro" id="IPR016035">
    <property type="entry name" value="Acyl_Trfase/lysoPLipase"/>
</dbReference>
<keyword evidence="8" id="KW-1185">Reference proteome</keyword>